<feature type="domain" description="Thiol:disulfide interchange protein DsbD N-terminal" evidence="2">
    <location>
        <begin position="52"/>
        <end position="157"/>
    </location>
</feature>
<dbReference type="AlphaFoldDB" id="A0A1Q8ZU59"/>
<keyword evidence="4" id="KW-1185">Reference proteome</keyword>
<proteinExistence type="predicted"/>
<dbReference type="Proteomes" id="UP000186894">
    <property type="component" value="Unassembled WGS sequence"/>
</dbReference>
<evidence type="ECO:0000256" key="1">
    <source>
        <dbReference type="SAM" id="SignalP"/>
    </source>
</evidence>
<evidence type="ECO:0000313" key="4">
    <source>
        <dbReference type="Proteomes" id="UP000186894"/>
    </source>
</evidence>
<dbReference type="OrthoDB" id="9811036at2"/>
<feature type="signal peptide" evidence="1">
    <location>
        <begin position="1"/>
        <end position="30"/>
    </location>
</feature>
<dbReference type="STRING" id="1867956.BJF95_10620"/>
<keyword evidence="1" id="KW-0732">Signal</keyword>
<protein>
    <recommendedName>
        <fullName evidence="2">Thiol:disulfide interchange protein DsbD N-terminal domain-containing protein</fullName>
    </recommendedName>
</protein>
<dbReference type="RefSeq" id="WP_075638624.1">
    <property type="nucleotide sequence ID" value="NZ_MKIM01000024.1"/>
</dbReference>
<reference evidence="3 4" key="1">
    <citation type="submission" date="2016-09" db="EMBL/GenBank/DDBJ databases">
        <title>Rhizobium oryziradicis sp. nov., isolated from the root of rice.</title>
        <authorList>
            <person name="Zhao J."/>
            <person name="Zhang X."/>
        </authorList>
    </citation>
    <scope>NUCLEOTIDE SEQUENCE [LARGE SCALE GENOMIC DNA]</scope>
    <source>
        <strain evidence="3 4">N19</strain>
    </source>
</reference>
<dbReference type="EMBL" id="MKIM01000024">
    <property type="protein sequence ID" value="OLP45610.1"/>
    <property type="molecule type" value="Genomic_DNA"/>
</dbReference>
<evidence type="ECO:0000259" key="2">
    <source>
        <dbReference type="Pfam" id="PF11412"/>
    </source>
</evidence>
<dbReference type="InterPro" id="IPR028250">
    <property type="entry name" value="DsbDN"/>
</dbReference>
<dbReference type="Pfam" id="PF11412">
    <property type="entry name" value="DsbD_N"/>
    <property type="match status" value="1"/>
</dbReference>
<organism evidence="3 4">
    <name type="scientific">Rhizobium oryziradicis</name>
    <dbReference type="NCBI Taxonomy" id="1867956"/>
    <lineage>
        <taxon>Bacteria</taxon>
        <taxon>Pseudomonadati</taxon>
        <taxon>Pseudomonadota</taxon>
        <taxon>Alphaproteobacteria</taxon>
        <taxon>Hyphomicrobiales</taxon>
        <taxon>Rhizobiaceae</taxon>
        <taxon>Rhizobium/Agrobacterium group</taxon>
        <taxon>Rhizobium</taxon>
    </lineage>
</organism>
<sequence length="289" mass="31239">MIHSSFLSQSVGTAFLACLLIAGCTAPASAATSAWATSDGGRMRLIVLPPAPDGTRQAGLQIEPKSEWFTYWREPGDAGIPPQITAEPGSSVTLSALNFPVPKRVDLGKIRDIGYDSPVVFPFTLSNANREAHNPLKVTAFIGLCHNICIPFQAELSIDLSHEETTNVTEAQLIDKAKAHLPATPTDDFFVSSFHMAEDLSSLDVNVRLPEGSKDEPRILLTGPEGYLFTEYQTISNKGAHRSLRIALPKMPRNYSVSGKTWHILIAAGNKRAMEAPLAFATSTSIVKP</sequence>
<feature type="chain" id="PRO_5010203257" description="Thiol:disulfide interchange protein DsbD N-terminal domain-containing protein" evidence="1">
    <location>
        <begin position="31"/>
        <end position="289"/>
    </location>
</feature>
<accession>A0A1Q8ZU59</accession>
<gene>
    <name evidence="3" type="ORF">BJF95_10620</name>
</gene>
<name>A0A1Q8ZU59_9HYPH</name>
<comment type="caution">
    <text evidence="3">The sequence shown here is derived from an EMBL/GenBank/DDBJ whole genome shotgun (WGS) entry which is preliminary data.</text>
</comment>
<evidence type="ECO:0000313" key="3">
    <source>
        <dbReference type="EMBL" id="OLP45610.1"/>
    </source>
</evidence>